<evidence type="ECO:0000259" key="3">
    <source>
        <dbReference type="Pfam" id="PF09759"/>
    </source>
</evidence>
<evidence type="ECO:0000313" key="5">
    <source>
        <dbReference type="Proteomes" id="UP000639772"/>
    </source>
</evidence>
<organism evidence="4 5">
    <name type="scientific">Vanilla planifolia</name>
    <name type="common">Vanilla</name>
    <dbReference type="NCBI Taxonomy" id="51239"/>
    <lineage>
        <taxon>Eukaryota</taxon>
        <taxon>Viridiplantae</taxon>
        <taxon>Streptophyta</taxon>
        <taxon>Embryophyta</taxon>
        <taxon>Tracheophyta</taxon>
        <taxon>Spermatophyta</taxon>
        <taxon>Magnoliopsida</taxon>
        <taxon>Liliopsida</taxon>
        <taxon>Asparagales</taxon>
        <taxon>Orchidaceae</taxon>
        <taxon>Vanilloideae</taxon>
        <taxon>Vanilleae</taxon>
        <taxon>Vanilla</taxon>
    </lineage>
</organism>
<sequence length="451" mass="50310">MDMSADGEENLEKLLQVSKTAEGRSRLATAGTLAVLLRRLSTILPVDLLPVLRILRNLCAGEAANQDAFLHLGGPAVVETVLFSPLANLEARRIGLQLLGNFALAGEVHRAAVWGSFYPARFLELATIREPRVCDPLCMVLDTCCSSEGGRRRFEELCDDERGLPIVVEIIKTACAGRYEEEWLEWLVTKICIEEPYLLLLFQKLASSMYDYGETEAVLLKLLSKSLSNRPVEISLSNDFALSILKIFREASNVRNITRVSSALPTGSPTIDVLGYSLMILRDACAWEDPSLAVAESPVDSLVSHGLMDLILSILEELGPPSSVRRVIENSSCKAAITESKRVCSYRGFRRDLVSVIGNCLYRRKHIQDEIRKRNAIQLLLQQCVVEEDNPFLREWGLFAVRNLLEGNEENQLYVTELQLQESVNTPEVLELGLKVELDRQSGRPKLVNIS</sequence>
<protein>
    <recommendedName>
        <fullName evidence="3">Ataxin-10 domain-containing protein</fullName>
    </recommendedName>
</protein>
<keyword evidence="1" id="KW-0132">Cell division</keyword>
<dbReference type="EMBL" id="JADCNM010000001">
    <property type="protein sequence ID" value="KAG0501337.1"/>
    <property type="molecule type" value="Genomic_DNA"/>
</dbReference>
<dbReference type="InterPro" id="IPR011989">
    <property type="entry name" value="ARM-like"/>
</dbReference>
<keyword evidence="2" id="KW-0131">Cell cycle</keyword>
<dbReference type="SUPFAM" id="SSF48371">
    <property type="entry name" value="ARM repeat"/>
    <property type="match status" value="1"/>
</dbReference>
<dbReference type="PANTHER" id="PTHR13255:SF0">
    <property type="entry name" value="ATAXIN-10"/>
    <property type="match status" value="1"/>
</dbReference>
<name>A0A835VJM7_VANPL</name>
<gene>
    <name evidence="4" type="ORF">HPP92_001409</name>
</gene>
<comment type="caution">
    <text evidence="4">The sequence shown here is derived from an EMBL/GenBank/DDBJ whole genome shotgun (WGS) entry which is preliminary data.</text>
</comment>
<evidence type="ECO:0000313" key="4">
    <source>
        <dbReference type="EMBL" id="KAG0501337.1"/>
    </source>
</evidence>
<feature type="domain" description="Ataxin-10" evidence="3">
    <location>
        <begin position="349"/>
        <end position="447"/>
    </location>
</feature>
<dbReference type="Pfam" id="PF09759">
    <property type="entry name" value="Atx10homo_assoc"/>
    <property type="match status" value="1"/>
</dbReference>
<dbReference type="InterPro" id="IPR019156">
    <property type="entry name" value="Ataxin-10_domain"/>
</dbReference>
<dbReference type="InterPro" id="IPR016024">
    <property type="entry name" value="ARM-type_fold"/>
</dbReference>
<dbReference type="GO" id="GO:0005829">
    <property type="term" value="C:cytosol"/>
    <property type="evidence" value="ECO:0007669"/>
    <property type="project" value="TreeGrafter"/>
</dbReference>
<dbReference type="AlphaFoldDB" id="A0A835VJM7"/>
<dbReference type="Gene3D" id="1.25.10.10">
    <property type="entry name" value="Leucine-rich Repeat Variant"/>
    <property type="match status" value="2"/>
</dbReference>
<dbReference type="GO" id="GO:0051301">
    <property type="term" value="P:cell division"/>
    <property type="evidence" value="ECO:0007669"/>
    <property type="project" value="UniProtKB-KW"/>
</dbReference>
<dbReference type="OrthoDB" id="379794at2759"/>
<accession>A0A835VJM7</accession>
<evidence type="ECO:0000256" key="2">
    <source>
        <dbReference type="ARBA" id="ARBA00023306"/>
    </source>
</evidence>
<proteinExistence type="predicted"/>
<reference evidence="4 5" key="1">
    <citation type="journal article" date="2020" name="Nat. Food">
        <title>A phased Vanilla planifolia genome enables genetic improvement of flavour and production.</title>
        <authorList>
            <person name="Hasing T."/>
            <person name="Tang H."/>
            <person name="Brym M."/>
            <person name="Khazi F."/>
            <person name="Huang T."/>
            <person name="Chambers A.H."/>
        </authorList>
    </citation>
    <scope>NUCLEOTIDE SEQUENCE [LARGE SCALE GENOMIC DNA]</scope>
    <source>
        <tissue evidence="4">Leaf</tissue>
    </source>
</reference>
<dbReference type="InterPro" id="IPR051374">
    <property type="entry name" value="Ataxin-10/CTR86_families"/>
</dbReference>
<dbReference type="Proteomes" id="UP000639772">
    <property type="component" value="Chromosome 1"/>
</dbReference>
<dbReference type="PANTHER" id="PTHR13255">
    <property type="entry name" value="ATAXIN-10"/>
    <property type="match status" value="1"/>
</dbReference>
<evidence type="ECO:0000256" key="1">
    <source>
        <dbReference type="ARBA" id="ARBA00022618"/>
    </source>
</evidence>